<reference evidence="1" key="3">
    <citation type="journal article" date="2019" name="G3 (Bethesda)">
        <title>Hybrid Assembly of the Genome of the Entomopathogenic Nematode Steinernema carpocapsae Identifies the X-Chromosome.</title>
        <authorList>
            <person name="Serra L."/>
            <person name="Macchietto M."/>
            <person name="Macias-Munoz A."/>
            <person name="McGill C.J."/>
            <person name="Rodriguez I.M."/>
            <person name="Rodriguez B."/>
            <person name="Murad R."/>
            <person name="Mortazavi A."/>
        </authorList>
    </citation>
    <scope>NUCLEOTIDE SEQUENCE</scope>
    <source>
        <strain evidence="1">ALL</strain>
    </source>
</reference>
<organism evidence="1">
    <name type="scientific">Steinernema carpocapsae</name>
    <name type="common">Entomopathogenic nematode</name>
    <dbReference type="NCBI Taxonomy" id="34508"/>
    <lineage>
        <taxon>Eukaryota</taxon>
        <taxon>Metazoa</taxon>
        <taxon>Ecdysozoa</taxon>
        <taxon>Nematoda</taxon>
        <taxon>Chromadorea</taxon>
        <taxon>Rhabditida</taxon>
        <taxon>Tylenchina</taxon>
        <taxon>Panagrolaimomorpha</taxon>
        <taxon>Strongyloidoidea</taxon>
        <taxon>Steinernematidae</taxon>
        <taxon>Steinernema</taxon>
    </lineage>
</organism>
<accession>A0A4U5NG02</accession>
<protein>
    <submittedName>
        <fullName evidence="1">Uncharacterized protein</fullName>
    </submittedName>
</protein>
<dbReference type="AlphaFoldDB" id="A0A4U5NG02"/>
<proteinExistence type="predicted"/>
<reference evidence="1" key="2">
    <citation type="journal article" date="2015" name="Genome Biol.">
        <title>Comparative genomics of Steinernema reveals deeply conserved gene regulatory networks.</title>
        <authorList>
            <person name="Dillman A.R."/>
            <person name="Macchietto M."/>
            <person name="Porter C.F."/>
            <person name="Rogers A."/>
            <person name="Williams B."/>
            <person name="Antoshechkin I."/>
            <person name="Lee M.M."/>
            <person name="Goodwin Z."/>
            <person name="Lu X."/>
            <person name="Lewis E.E."/>
            <person name="Goodrich-Blair H."/>
            <person name="Stock S.P."/>
            <person name="Adams B.J."/>
            <person name="Sternberg P.W."/>
            <person name="Mortazavi A."/>
        </authorList>
    </citation>
    <scope>NUCLEOTIDE SEQUENCE [LARGE SCALE GENOMIC DNA]</scope>
    <source>
        <strain evidence="1">ALL</strain>
    </source>
</reference>
<sequence>MPTSRTKIPSALRKMSVDEIAALEEYCSTERVALLQRAVGRMQLHVKDQDLQLDAVERLLKPKPGLYGVAETRHTYSEAIMKLKIAVNDLQELLKNPVLFDTDTNRHVIGHLDRTMRNMTRLLQDLVSVVGEESPGIVSCRRMK</sequence>
<reference evidence="1" key="1">
    <citation type="submission" date="2013-11" db="EMBL/GenBank/DDBJ databases">
        <authorList>
            <person name="Sternberg P."/>
            <person name="Dillman A."/>
            <person name="Macchietto M."/>
        </authorList>
    </citation>
    <scope>NUCLEOTIDE SEQUENCE</scope>
    <source>
        <strain evidence="1">ALL</strain>
    </source>
</reference>
<comment type="caution">
    <text evidence="1">The sequence shown here is derived from an EMBL/GenBank/DDBJ whole genome shotgun (WGS) entry which is preliminary data.</text>
</comment>
<dbReference type="OrthoDB" id="10429553at2759"/>
<name>A0A4U5NG02_STECR</name>
<dbReference type="EMBL" id="AZBU02000004">
    <property type="protein sequence ID" value="TKR81600.1"/>
    <property type="molecule type" value="Genomic_DNA"/>
</dbReference>
<gene>
    <name evidence="1" type="ORF">L596_015446</name>
</gene>
<evidence type="ECO:0000313" key="1">
    <source>
        <dbReference type="EMBL" id="TKR81600.1"/>
    </source>
</evidence>